<dbReference type="Gramene" id="PRQ45443">
    <property type="protein sequence ID" value="PRQ45443"/>
    <property type="gene ID" value="RchiOBHm_Chr3g0491441"/>
</dbReference>
<comment type="caution">
    <text evidence="2">The sequence shown here is derived from an EMBL/GenBank/DDBJ whole genome shotgun (WGS) entry which is preliminary data.</text>
</comment>
<evidence type="ECO:0000313" key="3">
    <source>
        <dbReference type="Proteomes" id="UP000238479"/>
    </source>
</evidence>
<name>A0A2P6RG81_ROSCH</name>
<keyword evidence="3" id="KW-1185">Reference proteome</keyword>
<accession>A0A2P6RG81</accession>
<feature type="region of interest" description="Disordered" evidence="1">
    <location>
        <begin position="69"/>
        <end position="97"/>
    </location>
</feature>
<dbReference type="Proteomes" id="UP000238479">
    <property type="component" value="Chromosome 3"/>
</dbReference>
<evidence type="ECO:0000256" key="1">
    <source>
        <dbReference type="SAM" id="MobiDB-lite"/>
    </source>
</evidence>
<gene>
    <name evidence="2" type="ORF">RchiOBHm_Chr3g0491441</name>
</gene>
<feature type="compositionally biased region" description="Basic and acidic residues" evidence="1">
    <location>
        <begin position="1"/>
        <end position="15"/>
    </location>
</feature>
<feature type="compositionally biased region" description="Low complexity" evidence="1">
    <location>
        <begin position="24"/>
        <end position="34"/>
    </location>
</feature>
<feature type="region of interest" description="Disordered" evidence="1">
    <location>
        <begin position="1"/>
        <end position="51"/>
    </location>
</feature>
<dbReference type="GO" id="GO:0004564">
    <property type="term" value="F:beta-fructofuranosidase activity"/>
    <property type="evidence" value="ECO:0007669"/>
    <property type="project" value="UniProtKB-EC"/>
</dbReference>
<dbReference type="EC" id="3.2.1.26" evidence="2"/>
<keyword evidence="2" id="KW-0378">Hydrolase</keyword>
<sequence length="164" mass="17758">MSKLQKEEKEAEEAAARPPPSAPSPATSATLSDSTKSKEGSATYDKSGSAELAKKGSYSLEKCMDMCATPPVKQQRHDEAPDSAPKKTMSHQSLKESSAVMVEEAWGRLKKSFVYYRGKPVAILAATDPMAEALNYNQMLVTPGYNDSPTCFYIVKCLGLESVI</sequence>
<organism evidence="2 3">
    <name type="scientific">Rosa chinensis</name>
    <name type="common">China rose</name>
    <dbReference type="NCBI Taxonomy" id="74649"/>
    <lineage>
        <taxon>Eukaryota</taxon>
        <taxon>Viridiplantae</taxon>
        <taxon>Streptophyta</taxon>
        <taxon>Embryophyta</taxon>
        <taxon>Tracheophyta</taxon>
        <taxon>Spermatophyta</taxon>
        <taxon>Magnoliopsida</taxon>
        <taxon>eudicotyledons</taxon>
        <taxon>Gunneridae</taxon>
        <taxon>Pentapetalae</taxon>
        <taxon>rosids</taxon>
        <taxon>fabids</taxon>
        <taxon>Rosales</taxon>
        <taxon>Rosaceae</taxon>
        <taxon>Rosoideae</taxon>
        <taxon>Rosoideae incertae sedis</taxon>
        <taxon>Rosa</taxon>
    </lineage>
</organism>
<dbReference type="AlphaFoldDB" id="A0A2P6RG81"/>
<dbReference type="STRING" id="74649.A0A2P6RG81"/>
<evidence type="ECO:0000313" key="2">
    <source>
        <dbReference type="EMBL" id="PRQ45443.1"/>
    </source>
</evidence>
<dbReference type="EMBL" id="PDCK01000041">
    <property type="protein sequence ID" value="PRQ45443.1"/>
    <property type="molecule type" value="Genomic_DNA"/>
</dbReference>
<reference evidence="2 3" key="1">
    <citation type="journal article" date="2018" name="Nat. Genet.">
        <title>The Rosa genome provides new insights in the design of modern roses.</title>
        <authorList>
            <person name="Bendahmane M."/>
        </authorList>
    </citation>
    <scope>NUCLEOTIDE SEQUENCE [LARGE SCALE GENOMIC DNA]</scope>
    <source>
        <strain evidence="3">cv. Old Blush</strain>
    </source>
</reference>
<protein>
    <submittedName>
        <fullName evidence="2">Putative beta-fructofuranosidase</fullName>
        <ecNumber evidence="2">3.2.1.26</ecNumber>
    </submittedName>
</protein>
<proteinExistence type="predicted"/>
<keyword evidence="2" id="KW-0326">Glycosidase</keyword>